<protein>
    <recommendedName>
        <fullName evidence="1">Integrase catalytic domain-containing protein</fullName>
    </recommendedName>
</protein>
<dbReference type="Pfam" id="PF05380">
    <property type="entry name" value="Peptidase_A17"/>
    <property type="match status" value="1"/>
</dbReference>
<reference evidence="2 3" key="1">
    <citation type="submission" date="2024-06" db="EMBL/GenBank/DDBJ databases">
        <title>A chromosome-level genome assembly of beet webworm, Loxostege sticticalis.</title>
        <authorList>
            <person name="Zhang Y."/>
        </authorList>
    </citation>
    <scope>NUCLEOTIDE SEQUENCE [LARGE SCALE GENOMIC DNA]</scope>
    <source>
        <strain evidence="2">AQ026</strain>
        <tissue evidence="2">Whole body</tissue>
    </source>
</reference>
<dbReference type="InterPro" id="IPR008042">
    <property type="entry name" value="Retrotrans_Pao"/>
</dbReference>
<proteinExistence type="predicted"/>
<dbReference type="InterPro" id="IPR040676">
    <property type="entry name" value="DUF5641"/>
</dbReference>
<organism evidence="2 3">
    <name type="scientific">Loxostege sticticalis</name>
    <name type="common">Beet webworm moth</name>
    <dbReference type="NCBI Taxonomy" id="481309"/>
    <lineage>
        <taxon>Eukaryota</taxon>
        <taxon>Metazoa</taxon>
        <taxon>Ecdysozoa</taxon>
        <taxon>Arthropoda</taxon>
        <taxon>Hexapoda</taxon>
        <taxon>Insecta</taxon>
        <taxon>Pterygota</taxon>
        <taxon>Neoptera</taxon>
        <taxon>Endopterygota</taxon>
        <taxon>Lepidoptera</taxon>
        <taxon>Glossata</taxon>
        <taxon>Ditrysia</taxon>
        <taxon>Pyraloidea</taxon>
        <taxon>Crambidae</taxon>
        <taxon>Pyraustinae</taxon>
        <taxon>Loxostege</taxon>
    </lineage>
</organism>
<dbReference type="PROSITE" id="PS50994">
    <property type="entry name" value="INTEGRASE"/>
    <property type="match status" value="1"/>
</dbReference>
<keyword evidence="3" id="KW-1185">Reference proteome</keyword>
<feature type="domain" description="Integrase catalytic" evidence="1">
    <location>
        <begin position="884"/>
        <end position="1077"/>
    </location>
</feature>
<dbReference type="Proteomes" id="UP001549920">
    <property type="component" value="Unassembled WGS sequence"/>
</dbReference>
<gene>
    <name evidence="2" type="ORF">ABMA27_009413</name>
</gene>
<name>A0ABR3H7V7_LOXSC</name>
<dbReference type="PANTHER" id="PTHR47331:SF1">
    <property type="entry name" value="GAG-LIKE PROTEIN"/>
    <property type="match status" value="1"/>
</dbReference>
<dbReference type="InterPro" id="IPR001584">
    <property type="entry name" value="Integrase_cat-core"/>
</dbReference>
<dbReference type="SUPFAM" id="SSF53098">
    <property type="entry name" value="Ribonuclease H-like"/>
    <property type="match status" value="1"/>
</dbReference>
<comment type="caution">
    <text evidence="2">The sequence shown here is derived from an EMBL/GenBank/DDBJ whole genome shotgun (WGS) entry which is preliminary data.</text>
</comment>
<evidence type="ECO:0000259" key="1">
    <source>
        <dbReference type="PROSITE" id="PS50994"/>
    </source>
</evidence>
<dbReference type="Gene3D" id="3.30.420.10">
    <property type="entry name" value="Ribonuclease H-like superfamily/Ribonuclease H"/>
    <property type="match status" value="1"/>
</dbReference>
<dbReference type="Pfam" id="PF18701">
    <property type="entry name" value="DUF5641"/>
    <property type="match status" value="1"/>
</dbReference>
<dbReference type="InterPro" id="IPR043502">
    <property type="entry name" value="DNA/RNA_pol_sf"/>
</dbReference>
<evidence type="ECO:0000313" key="3">
    <source>
        <dbReference type="Proteomes" id="UP001549920"/>
    </source>
</evidence>
<dbReference type="PANTHER" id="PTHR47331">
    <property type="entry name" value="PHD-TYPE DOMAIN-CONTAINING PROTEIN"/>
    <property type="match status" value="1"/>
</dbReference>
<dbReference type="InterPro" id="IPR036397">
    <property type="entry name" value="RNaseH_sf"/>
</dbReference>
<sequence>MPQFSVRNETIHFPSHVKLADDNFFICDKIGMLLGADVFFQVLLREQLPVPSSGLVLQNTFFGYVVAGRAGHSGASTSSCLASNFCCTQQTQDDFFSKLDHIVSQFWQSEKVPEVFTEANSEQELTEHIFQETVVLKDNKFEVSLPLKQDVTNLNLGDSLTCALKRFLNLESRFKKDNSLFLKYKAFIDEYVELGHAKYVNISDYNLEENAVFFLPHHPVFNENSQTTSMRVVFDGSMPTLSKVSLNDVLLNGAVVQNDLFSILILFRLFKFILNCDIRKMFRAISLTPSHRPLQNILWRQTPNVDIQCLQLQTVTYGLKSSSFLATRCLLELVKRFRDDYPLAADALLYHTYVDDVNLINNDVNELLEAKNQLINLLNKGGFELHKWCTNNKQLLNDIPSDCQSKGFVHFTDDKNSVVKTLGIKCDLESDTLIISSPQQTLRDHYTKRHVLSFVSKLFDPLGLVGPVVVSAKLLVQQTWLEKTGWDTPLSDDLNKRFRRFADSLNQMREIVIKRNLDTSKAKSIDIIGYADASNKAQGCCVYLRIVDSDNNVNVNLLCSKSRVNPITQLSTPRLELNSALLLAKLVKKVHDIIKPRFDVKVHLFVDSQVVLAWLTTNPLKLSVYVANRVKCVNELTEGFSWHYVRTTENPADCLSRGVEPHLLRAHELWFHGPAALRKLDFQPQCNFAMPVEIPELKASHVISKIEELPLFEKCSNIVKIKRIVAYIYRFVNNCKCKQQDRQFGNITPEELDFSLKVIIRSEQNKYLHEEIKCLNSKVPIKSNLQALNPFLDGLQILRVGGRLQHADIPYATKHPTILPKGSRLVHYLIEKEHKTLMHAGAKLVLSSLCNRYHLINGIREVKHVLNKCIICFKLKKKHAEQLMGSLPSDRINSGRVFEKVGTDFGGPFNIKMLRVRKPVIQKAYIVIFVCFITKAIHIELVSDLTTECFLNAFKRFISRRNKPIIVYCDNASTYKGAQNQLNRLYQLQSTTDHMNAVEHYSADLGITFKFIPSYSPVVKHHLKRVVGESVMTYEELNTVLVQIEGILNSRPLTALPTTDNNEMPYLTPGHFLTGAPLTSYPEKDCINEPISRVKFWDQCNRMVQLFWKQWHKQYLVQLQNRPKWRYACNNIKVGTLVIVKDDNVTPLRWPMARVVEVFPGADGKVRALSIKTPKGSVIKTSIYKVCVLPIED</sequence>
<dbReference type="SUPFAM" id="SSF56672">
    <property type="entry name" value="DNA/RNA polymerases"/>
    <property type="match status" value="1"/>
</dbReference>
<dbReference type="InterPro" id="IPR012337">
    <property type="entry name" value="RNaseH-like_sf"/>
</dbReference>
<accession>A0ABR3H7V7</accession>
<dbReference type="EMBL" id="JBEUOH010000024">
    <property type="protein sequence ID" value="KAL0860876.1"/>
    <property type="molecule type" value="Genomic_DNA"/>
</dbReference>
<evidence type="ECO:0000313" key="2">
    <source>
        <dbReference type="EMBL" id="KAL0860876.1"/>
    </source>
</evidence>